<keyword evidence="2" id="KW-1185">Reference proteome</keyword>
<dbReference type="Proteomes" id="UP001056120">
    <property type="component" value="Linkage Group LG02"/>
</dbReference>
<dbReference type="EMBL" id="CM042019">
    <property type="protein sequence ID" value="KAI3824412.1"/>
    <property type="molecule type" value="Genomic_DNA"/>
</dbReference>
<organism evidence="1 2">
    <name type="scientific">Smallanthus sonchifolius</name>
    <dbReference type="NCBI Taxonomy" id="185202"/>
    <lineage>
        <taxon>Eukaryota</taxon>
        <taxon>Viridiplantae</taxon>
        <taxon>Streptophyta</taxon>
        <taxon>Embryophyta</taxon>
        <taxon>Tracheophyta</taxon>
        <taxon>Spermatophyta</taxon>
        <taxon>Magnoliopsida</taxon>
        <taxon>eudicotyledons</taxon>
        <taxon>Gunneridae</taxon>
        <taxon>Pentapetalae</taxon>
        <taxon>asterids</taxon>
        <taxon>campanulids</taxon>
        <taxon>Asterales</taxon>
        <taxon>Asteraceae</taxon>
        <taxon>Asteroideae</taxon>
        <taxon>Heliantheae alliance</taxon>
        <taxon>Millerieae</taxon>
        <taxon>Smallanthus</taxon>
    </lineage>
</organism>
<gene>
    <name evidence="1" type="ORF">L1987_05871</name>
</gene>
<protein>
    <submittedName>
        <fullName evidence="1">Uncharacterized protein</fullName>
    </submittedName>
</protein>
<accession>A0ACB9JWI5</accession>
<proteinExistence type="predicted"/>
<evidence type="ECO:0000313" key="2">
    <source>
        <dbReference type="Proteomes" id="UP001056120"/>
    </source>
</evidence>
<comment type="caution">
    <text evidence="1">The sequence shown here is derived from an EMBL/GenBank/DDBJ whole genome shotgun (WGS) entry which is preliminary data.</text>
</comment>
<reference evidence="1 2" key="2">
    <citation type="journal article" date="2022" name="Mol. Ecol. Resour.">
        <title>The genomes of chicory, endive, great burdock and yacon provide insights into Asteraceae paleo-polyploidization history and plant inulin production.</title>
        <authorList>
            <person name="Fan W."/>
            <person name="Wang S."/>
            <person name="Wang H."/>
            <person name="Wang A."/>
            <person name="Jiang F."/>
            <person name="Liu H."/>
            <person name="Zhao H."/>
            <person name="Xu D."/>
            <person name="Zhang Y."/>
        </authorList>
    </citation>
    <scope>NUCLEOTIDE SEQUENCE [LARGE SCALE GENOMIC DNA]</scope>
    <source>
        <strain evidence="2">cv. Yunnan</strain>
        <tissue evidence="1">Leaves</tissue>
    </source>
</reference>
<name>A0ACB9JWI5_9ASTR</name>
<evidence type="ECO:0000313" key="1">
    <source>
        <dbReference type="EMBL" id="KAI3824412.1"/>
    </source>
</evidence>
<reference evidence="2" key="1">
    <citation type="journal article" date="2022" name="Mol. Ecol. Resour.">
        <title>The genomes of chicory, endive, great burdock and yacon provide insights into Asteraceae palaeo-polyploidization history and plant inulin production.</title>
        <authorList>
            <person name="Fan W."/>
            <person name="Wang S."/>
            <person name="Wang H."/>
            <person name="Wang A."/>
            <person name="Jiang F."/>
            <person name="Liu H."/>
            <person name="Zhao H."/>
            <person name="Xu D."/>
            <person name="Zhang Y."/>
        </authorList>
    </citation>
    <scope>NUCLEOTIDE SEQUENCE [LARGE SCALE GENOMIC DNA]</scope>
    <source>
        <strain evidence="2">cv. Yunnan</strain>
    </source>
</reference>
<sequence length="115" mass="13319">MAEHQNDEVRDEGSHMRAESPHHDENEVEQVPENIRKQIGIEEITHNGEGGNPKVDMKSTRCTYKDFMTCKPLEFKGAVNPLESQRWIASIERAFDTCHYEKEDEVTFATNQLKE</sequence>